<dbReference type="Gene3D" id="3.40.30.10">
    <property type="entry name" value="Glutaredoxin"/>
    <property type="match status" value="1"/>
</dbReference>
<dbReference type="InterPro" id="IPR013740">
    <property type="entry name" value="Redoxin"/>
</dbReference>
<dbReference type="GO" id="GO:0008379">
    <property type="term" value="F:thioredoxin peroxidase activity"/>
    <property type="evidence" value="ECO:0007669"/>
    <property type="project" value="InterPro"/>
</dbReference>
<dbReference type="CDD" id="cd03014">
    <property type="entry name" value="PRX_Atyp2cys"/>
    <property type="match status" value="1"/>
</dbReference>
<organism evidence="7">
    <name type="scientific">mine drainage metagenome</name>
    <dbReference type="NCBI Taxonomy" id="410659"/>
    <lineage>
        <taxon>unclassified sequences</taxon>
        <taxon>metagenomes</taxon>
        <taxon>ecological metagenomes</taxon>
    </lineage>
</organism>
<evidence type="ECO:0000259" key="6">
    <source>
        <dbReference type="PROSITE" id="PS51352"/>
    </source>
</evidence>
<feature type="domain" description="Thioredoxin" evidence="6">
    <location>
        <begin position="18"/>
        <end position="166"/>
    </location>
</feature>
<dbReference type="InterPro" id="IPR018219">
    <property type="entry name" value="Tpx_CS"/>
</dbReference>
<evidence type="ECO:0000256" key="5">
    <source>
        <dbReference type="ARBA" id="ARBA00023284"/>
    </source>
</evidence>
<dbReference type="HAMAP" id="MF_00269">
    <property type="entry name" value="Tpx"/>
    <property type="match status" value="1"/>
</dbReference>
<evidence type="ECO:0000313" key="7">
    <source>
        <dbReference type="EMBL" id="EQD71824.1"/>
    </source>
</evidence>
<name>T1CT69_9ZZZZ</name>
<accession>T1CT69</accession>
<dbReference type="NCBIfam" id="NF001808">
    <property type="entry name" value="PRK00522.1"/>
    <property type="match status" value="1"/>
</dbReference>
<keyword evidence="4" id="KW-1015">Disulfide bond</keyword>
<dbReference type="PROSITE" id="PS51352">
    <property type="entry name" value="THIOREDOXIN_2"/>
    <property type="match status" value="1"/>
</dbReference>
<keyword evidence="3" id="KW-0560">Oxidoreductase</keyword>
<dbReference type="Pfam" id="PF08534">
    <property type="entry name" value="Redoxin"/>
    <property type="match status" value="1"/>
</dbReference>
<keyword evidence="5" id="KW-0676">Redox-active center</keyword>
<reference evidence="7" key="1">
    <citation type="submission" date="2013-08" db="EMBL/GenBank/DDBJ databases">
        <authorList>
            <person name="Mendez C."/>
            <person name="Richter M."/>
            <person name="Ferrer M."/>
            <person name="Sanchez J."/>
        </authorList>
    </citation>
    <scope>NUCLEOTIDE SEQUENCE</scope>
</reference>
<dbReference type="InterPro" id="IPR002065">
    <property type="entry name" value="TPX"/>
</dbReference>
<dbReference type="InterPro" id="IPR036249">
    <property type="entry name" value="Thioredoxin-like_sf"/>
</dbReference>
<gene>
    <name evidence="7" type="ORF">B1B_04237</name>
</gene>
<proteinExistence type="inferred from homology"/>
<dbReference type="AlphaFoldDB" id="T1CT69"/>
<dbReference type="SUPFAM" id="SSF52833">
    <property type="entry name" value="Thioredoxin-like"/>
    <property type="match status" value="1"/>
</dbReference>
<reference evidence="7" key="2">
    <citation type="journal article" date="2014" name="ISME J.">
        <title>Microbial stratification in low pH oxic and suboxic macroscopic growths along an acid mine drainage.</title>
        <authorList>
            <person name="Mendez-Garcia C."/>
            <person name="Mesa V."/>
            <person name="Sprenger R.R."/>
            <person name="Richter M."/>
            <person name="Diez M.S."/>
            <person name="Solano J."/>
            <person name="Bargiela R."/>
            <person name="Golyshina O.V."/>
            <person name="Manteca A."/>
            <person name="Ramos J.L."/>
            <person name="Gallego J.R."/>
            <person name="Llorente I."/>
            <person name="Martins Dos Santos V.A."/>
            <person name="Jensen O.N."/>
            <person name="Pelaez A.I."/>
            <person name="Sanchez J."/>
            <person name="Ferrer M."/>
        </authorList>
    </citation>
    <scope>NUCLEOTIDE SEQUENCE</scope>
</reference>
<keyword evidence="2" id="KW-0049">Antioxidant</keyword>
<dbReference type="InterPro" id="IPR050455">
    <property type="entry name" value="Tpx_Peroxidase_subfamily"/>
</dbReference>
<dbReference type="EMBL" id="AUZY01002658">
    <property type="protein sequence ID" value="EQD71824.1"/>
    <property type="molecule type" value="Genomic_DNA"/>
</dbReference>
<keyword evidence="1 7" id="KW-0575">Peroxidase</keyword>
<comment type="caution">
    <text evidence="7">The sequence shown here is derived from an EMBL/GenBank/DDBJ whole genome shotgun (WGS) entry which is preliminary data.</text>
</comment>
<dbReference type="PROSITE" id="PS01265">
    <property type="entry name" value="TPX"/>
    <property type="match status" value="1"/>
</dbReference>
<evidence type="ECO:0000256" key="3">
    <source>
        <dbReference type="ARBA" id="ARBA00023002"/>
    </source>
</evidence>
<evidence type="ECO:0000256" key="4">
    <source>
        <dbReference type="ARBA" id="ARBA00023157"/>
    </source>
</evidence>
<protein>
    <submittedName>
        <fullName evidence="7">Thiol peroxidase</fullName>
    </submittedName>
</protein>
<evidence type="ECO:0000256" key="2">
    <source>
        <dbReference type="ARBA" id="ARBA00022862"/>
    </source>
</evidence>
<sequence>MTTITLRGQPIHTGGNLPKIHALAPDFQLVNSDLELRSLKDFRGRKKLFNIFPSIDTPVCALSTKKFNDHARQHPEPVFLMVSADLPFAQKRFCGIEGLANVVTLSMMRDRDFARDWGLLVIDGPLAGLAARAVVVVDEQDRVVYHELVPEIAQEPDYARALEALG</sequence>
<evidence type="ECO:0000256" key="1">
    <source>
        <dbReference type="ARBA" id="ARBA00022559"/>
    </source>
</evidence>
<dbReference type="PANTHER" id="PTHR43110:SF1">
    <property type="entry name" value="THIOL PEROXIDASE"/>
    <property type="match status" value="1"/>
</dbReference>
<dbReference type="PANTHER" id="PTHR43110">
    <property type="entry name" value="THIOL PEROXIDASE"/>
    <property type="match status" value="1"/>
</dbReference>
<dbReference type="InterPro" id="IPR013766">
    <property type="entry name" value="Thioredoxin_domain"/>
</dbReference>